<accession>A0A0C5B4J5</accession>
<proteinExistence type="predicted"/>
<sequence length="158" mass="17468">MKKPITQIVLAMLVSTPVFALPSTNGVAFTAHGPYVSGAAVIDSPQGGDYVYSNRDIDDGRRPQRFMLGKAPRQNYDLFSEKEEAALWNTREAMSAPKRATLSRRTGHHAKRHGGSALNWPKVIVMGEKTCVPSSEFAASADWQKHLVCWDRGARRVD</sequence>
<keyword evidence="2" id="KW-0614">Plasmid</keyword>
<dbReference type="EMBL" id="KF418775">
    <property type="protein sequence ID" value="AJL34966.1"/>
    <property type="molecule type" value="Genomic_DNA"/>
</dbReference>
<feature type="chain" id="PRO_5002186749" evidence="1">
    <location>
        <begin position="21"/>
        <end position="158"/>
    </location>
</feature>
<reference evidence="2" key="1">
    <citation type="submission" date="2013-07" db="EMBL/GenBank/DDBJ databases">
        <title>Complete sequence of a native Burkholderia pseudomallei plasmid.</title>
        <authorList>
            <person name="Stone J.K."/>
            <person name="Bollig M.C."/>
            <person name="Gibbons H.S."/>
            <person name="Mayo M."/>
            <person name="Currie B.J."/>
            <person name="Keim P."/>
            <person name="Tuanyok A."/>
        </authorList>
    </citation>
    <scope>NUCLEOTIDE SEQUENCE</scope>
    <source>
        <strain evidence="2">MSHR1950</strain>
        <plasmid evidence="2">pBPSE01</plasmid>
    </source>
</reference>
<geneLocation type="plasmid" evidence="2">
    <name>pBPSE01</name>
</geneLocation>
<feature type="signal peptide" evidence="1">
    <location>
        <begin position="1"/>
        <end position="20"/>
    </location>
</feature>
<organism evidence="2">
    <name type="scientific">Burkholderia pseudomallei</name>
    <name type="common">Pseudomonas pseudomallei</name>
    <dbReference type="NCBI Taxonomy" id="28450"/>
    <lineage>
        <taxon>Bacteria</taxon>
        <taxon>Pseudomonadati</taxon>
        <taxon>Pseudomonadota</taxon>
        <taxon>Betaproteobacteria</taxon>
        <taxon>Burkholderiales</taxon>
        <taxon>Burkholderiaceae</taxon>
        <taxon>Burkholderia</taxon>
        <taxon>pseudomallei group</taxon>
    </lineage>
</organism>
<protein>
    <submittedName>
        <fullName evidence="2">Uncharacterized protein</fullName>
    </submittedName>
</protein>
<evidence type="ECO:0000256" key="1">
    <source>
        <dbReference type="SAM" id="SignalP"/>
    </source>
</evidence>
<dbReference type="AlphaFoldDB" id="A0A0C5B4J5"/>
<dbReference type="RefSeq" id="WP_152988914.1">
    <property type="nucleotide sequence ID" value="NZ_KF418775.1"/>
</dbReference>
<name>A0A0C5B4J5_BURPE</name>
<keyword evidence="1" id="KW-0732">Signal</keyword>
<gene>
    <name evidence="2" type="ORF">pBPS083</name>
</gene>
<evidence type="ECO:0000313" key="2">
    <source>
        <dbReference type="EMBL" id="AJL34966.1"/>
    </source>
</evidence>